<dbReference type="AlphaFoldDB" id="A0A7C5DF53"/>
<organism evidence="2">
    <name type="scientific">Chlorobaculum parvum</name>
    <dbReference type="NCBI Taxonomy" id="274539"/>
    <lineage>
        <taxon>Bacteria</taxon>
        <taxon>Pseudomonadati</taxon>
        <taxon>Chlorobiota</taxon>
        <taxon>Chlorobiia</taxon>
        <taxon>Chlorobiales</taxon>
        <taxon>Chlorobiaceae</taxon>
        <taxon>Chlorobaculum</taxon>
    </lineage>
</organism>
<evidence type="ECO:0000313" key="2">
    <source>
        <dbReference type="EMBL" id="HHE32833.1"/>
    </source>
</evidence>
<dbReference type="Proteomes" id="UP000886058">
    <property type="component" value="Unassembled WGS sequence"/>
</dbReference>
<dbReference type="PANTHER" id="PTHR30543:SF21">
    <property type="entry name" value="NAD(P)H-DEPENDENT FMN REDUCTASE LOT6"/>
    <property type="match status" value="1"/>
</dbReference>
<dbReference type="InterPro" id="IPR050712">
    <property type="entry name" value="NAD(P)H-dep_reductase"/>
</dbReference>
<proteinExistence type="predicted"/>
<gene>
    <name evidence="2" type="ORF">ENL07_09500</name>
</gene>
<dbReference type="InterPro" id="IPR029039">
    <property type="entry name" value="Flavoprotein-like_sf"/>
</dbReference>
<sequence>MKTYHIAVLVGSIRRESLNRKLADALIKLAPADFTFHHLKIDDLPLYNEDDDEDPPEAVRRLKQEIAEANGLLIATPEYNRSIPGLLKNAIDHGSRPRGQNSWGGKPAGMIGLSPSPCGTALAQQHLRSILAVLDVPTMAQPEGYIQHYEELFDTDGGIGEGSQKFLQGWMDRFAAWVRLCAGVKKG</sequence>
<evidence type="ECO:0000259" key="1">
    <source>
        <dbReference type="Pfam" id="PF03358"/>
    </source>
</evidence>
<comment type="caution">
    <text evidence="2">The sequence shown here is derived from an EMBL/GenBank/DDBJ whole genome shotgun (WGS) entry which is preliminary data.</text>
</comment>
<accession>A0A7C5DF53</accession>
<dbReference type="Gene3D" id="3.40.50.360">
    <property type="match status" value="1"/>
</dbReference>
<dbReference type="SUPFAM" id="SSF52218">
    <property type="entry name" value="Flavoproteins"/>
    <property type="match status" value="1"/>
</dbReference>
<reference evidence="2" key="1">
    <citation type="journal article" date="2020" name="mSystems">
        <title>Genome- and Community-Level Interaction Insights into Carbon Utilization and Element Cycling Functions of Hydrothermarchaeota in Hydrothermal Sediment.</title>
        <authorList>
            <person name="Zhou Z."/>
            <person name="Liu Y."/>
            <person name="Xu W."/>
            <person name="Pan J."/>
            <person name="Luo Z.H."/>
            <person name="Li M."/>
        </authorList>
    </citation>
    <scope>NUCLEOTIDE SEQUENCE [LARGE SCALE GENOMIC DNA]</scope>
    <source>
        <strain evidence="2">HyVt-633</strain>
    </source>
</reference>
<dbReference type="Pfam" id="PF03358">
    <property type="entry name" value="FMN_red"/>
    <property type="match status" value="1"/>
</dbReference>
<dbReference type="GO" id="GO:0010181">
    <property type="term" value="F:FMN binding"/>
    <property type="evidence" value="ECO:0007669"/>
    <property type="project" value="TreeGrafter"/>
</dbReference>
<dbReference type="InterPro" id="IPR005025">
    <property type="entry name" value="FMN_Rdtase-like_dom"/>
</dbReference>
<dbReference type="PANTHER" id="PTHR30543">
    <property type="entry name" value="CHROMATE REDUCTASE"/>
    <property type="match status" value="1"/>
</dbReference>
<protein>
    <submittedName>
        <fullName evidence="2">NAD(P)H-dependent oxidoreductase</fullName>
    </submittedName>
</protein>
<feature type="domain" description="NADPH-dependent FMN reductase-like" evidence="1">
    <location>
        <begin position="5"/>
        <end position="149"/>
    </location>
</feature>
<name>A0A7C5DF53_9CHLB</name>
<dbReference type="GO" id="GO:0005829">
    <property type="term" value="C:cytosol"/>
    <property type="evidence" value="ECO:0007669"/>
    <property type="project" value="TreeGrafter"/>
</dbReference>
<dbReference type="EMBL" id="DRSQ01000205">
    <property type="protein sequence ID" value="HHE32833.1"/>
    <property type="molecule type" value="Genomic_DNA"/>
</dbReference>
<dbReference type="GO" id="GO:0016491">
    <property type="term" value="F:oxidoreductase activity"/>
    <property type="evidence" value="ECO:0007669"/>
    <property type="project" value="InterPro"/>
</dbReference>